<organism evidence="2 3">
    <name type="scientific">Chloroherpeton thalassium (strain ATCC 35110 / GB-78)</name>
    <dbReference type="NCBI Taxonomy" id="517418"/>
    <lineage>
        <taxon>Bacteria</taxon>
        <taxon>Pseudomonadati</taxon>
        <taxon>Chlorobiota</taxon>
        <taxon>Chlorobiia</taxon>
        <taxon>Chlorobiales</taxon>
        <taxon>Chloroherpetonaceae</taxon>
        <taxon>Chloroherpeton</taxon>
    </lineage>
</organism>
<evidence type="ECO:0000313" key="3">
    <source>
        <dbReference type="Proteomes" id="UP000001208"/>
    </source>
</evidence>
<sequence length="74" mass="8717">MDNLIFKGVKTFYEISILGSLEWFIVLLVSIPGVILLIFIHFLRYHFQAKNQFCFFKPVIEAIKRTAFQTVFSE</sequence>
<keyword evidence="1" id="KW-0472">Membrane</keyword>
<dbReference type="STRING" id="517418.Ctha_2668"/>
<feature type="transmembrane region" description="Helical" evidence="1">
    <location>
        <begin position="23"/>
        <end position="43"/>
    </location>
</feature>
<evidence type="ECO:0000256" key="1">
    <source>
        <dbReference type="SAM" id="Phobius"/>
    </source>
</evidence>
<keyword evidence="1" id="KW-0812">Transmembrane</keyword>
<accession>B3QYP4</accession>
<dbReference type="AlphaFoldDB" id="B3QYP4"/>
<reference evidence="2 3" key="1">
    <citation type="submission" date="2008-06" db="EMBL/GenBank/DDBJ databases">
        <title>Complete sequence of Chloroherpeton thalassium ATCC 35110.</title>
        <authorList>
            <consortium name="US DOE Joint Genome Institute"/>
            <person name="Lucas S."/>
            <person name="Copeland A."/>
            <person name="Lapidus A."/>
            <person name="Glavina del Rio T."/>
            <person name="Dalin E."/>
            <person name="Tice H."/>
            <person name="Bruce D."/>
            <person name="Goodwin L."/>
            <person name="Pitluck S."/>
            <person name="Schmutz J."/>
            <person name="Larimer F."/>
            <person name="Land M."/>
            <person name="Hauser L."/>
            <person name="Kyrpides N."/>
            <person name="Mikhailova N."/>
            <person name="Liu Z."/>
            <person name="Li T."/>
            <person name="Zhao F."/>
            <person name="Overmann J."/>
            <person name="Bryant D.A."/>
            <person name="Richardson P."/>
        </authorList>
    </citation>
    <scope>NUCLEOTIDE SEQUENCE [LARGE SCALE GENOMIC DNA]</scope>
    <source>
        <strain evidence="3">ATCC 35110 / GB-78</strain>
    </source>
</reference>
<dbReference type="EMBL" id="CP001100">
    <property type="protein sequence ID" value="ACF15117.1"/>
    <property type="molecule type" value="Genomic_DNA"/>
</dbReference>
<keyword evidence="1" id="KW-1133">Transmembrane helix</keyword>
<dbReference type="HOGENOM" id="CLU_2681020_0_0_10"/>
<dbReference type="RefSeq" id="WP_012501199.1">
    <property type="nucleotide sequence ID" value="NC_011026.1"/>
</dbReference>
<dbReference type="Proteomes" id="UP000001208">
    <property type="component" value="Chromosome"/>
</dbReference>
<evidence type="ECO:0000313" key="2">
    <source>
        <dbReference type="EMBL" id="ACF15117.1"/>
    </source>
</evidence>
<protein>
    <submittedName>
        <fullName evidence="2">Uncharacterized protein</fullName>
    </submittedName>
</protein>
<gene>
    <name evidence="2" type="ordered locus">Ctha_2668</name>
</gene>
<keyword evidence="3" id="KW-1185">Reference proteome</keyword>
<name>B3QYP4_CHLT3</name>
<dbReference type="KEGG" id="cts:Ctha_2668"/>
<proteinExistence type="predicted"/>